<proteinExistence type="predicted"/>
<keyword evidence="1" id="KW-1133">Transmembrane helix</keyword>
<dbReference type="EMBL" id="SRMO01000050">
    <property type="protein sequence ID" value="TGG93712.1"/>
    <property type="molecule type" value="Genomic_DNA"/>
</dbReference>
<feature type="transmembrane region" description="Helical" evidence="1">
    <location>
        <begin position="47"/>
        <end position="67"/>
    </location>
</feature>
<dbReference type="Proteomes" id="UP000317990">
    <property type="component" value="Unassembled WGS sequence"/>
</dbReference>
<feature type="transmembrane region" description="Helical" evidence="1">
    <location>
        <begin position="506"/>
        <end position="522"/>
    </location>
</feature>
<feature type="transmembrane region" description="Helical" evidence="1">
    <location>
        <begin position="178"/>
        <end position="197"/>
    </location>
</feature>
<dbReference type="AlphaFoldDB" id="A0A524RPH7"/>
<reference evidence="2 3" key="1">
    <citation type="journal article" date="2019" name="mSystems">
        <title>Life at home and on the roam: Genomic adaptions reflect the dual lifestyle of an intracellular, facultative symbiont.</title>
        <authorList>
            <person name="Burgsdorf I."/>
        </authorList>
    </citation>
    <scope>NUCLEOTIDE SEQUENCE [LARGE SCALE GENOMIC DNA]</scope>
    <source>
        <strain evidence="2">277cV</strain>
    </source>
</reference>
<feature type="transmembrane region" description="Helical" evidence="1">
    <location>
        <begin position="389"/>
        <end position="412"/>
    </location>
</feature>
<keyword evidence="1" id="KW-0812">Transmembrane</keyword>
<feature type="transmembrane region" description="Helical" evidence="1">
    <location>
        <begin position="330"/>
        <end position="352"/>
    </location>
</feature>
<feature type="transmembrane region" description="Helical" evidence="1">
    <location>
        <begin position="204"/>
        <end position="224"/>
    </location>
</feature>
<dbReference type="PANTHER" id="PTHR31610">
    <property type="entry name" value="SLR0360 PROTEIN"/>
    <property type="match status" value="1"/>
</dbReference>
<gene>
    <name evidence="2" type="ORF">ERJ67_03455</name>
</gene>
<feature type="transmembrane region" description="Helical" evidence="1">
    <location>
        <begin position="295"/>
        <end position="318"/>
    </location>
</feature>
<evidence type="ECO:0000256" key="1">
    <source>
        <dbReference type="SAM" id="Phobius"/>
    </source>
</evidence>
<feature type="transmembrane region" description="Helical" evidence="1">
    <location>
        <begin position="20"/>
        <end position="41"/>
    </location>
</feature>
<dbReference type="PANTHER" id="PTHR31610:SF0">
    <property type="entry name" value="SLC26A_SULP TRANSPORTER DOMAIN-CONTAINING PROTEIN"/>
    <property type="match status" value="1"/>
</dbReference>
<organism evidence="2 3">
    <name type="scientific">Aphanocapsa feldmannii 277cV</name>
    <dbReference type="NCBI Taxonomy" id="2507553"/>
    <lineage>
        <taxon>Bacteria</taxon>
        <taxon>Bacillati</taxon>
        <taxon>Cyanobacteriota</taxon>
        <taxon>Cyanophyceae</taxon>
        <taxon>Oscillatoriophycideae</taxon>
        <taxon>Chroococcales</taxon>
        <taxon>Microcystaceae</taxon>
        <taxon>Aphanocapsa</taxon>
    </lineage>
</organism>
<feature type="transmembrane region" description="Helical" evidence="1">
    <location>
        <begin position="358"/>
        <end position="377"/>
    </location>
</feature>
<feature type="transmembrane region" description="Helical" evidence="1">
    <location>
        <begin position="126"/>
        <end position="149"/>
    </location>
</feature>
<sequence length="530" mass="56074">MSGRIRTPQWFVPGDIDGFVALGFNLLLNFLVVISLMKGVLGYSEELIYRNVLPGMAVGLLIGNSYYAWQCYTTARRQGRDDMTALPYGVNSVSIIAFVFIAMLPAKLAALDQGFSEAAANQLSYHVGLVACLGSGVIEAGGASAAAVLRRFLPRACLLASLSGIGLGYLALTYLTQVYAYPVVGLGTLAMILVNYYGGLKLPLPPGLVTLVLGIVLAWAQGLIQLDPSGWQQGFSQLGFYPPTVQFSAIWHNLDQIIPYLGVVIPMGMFNLFGSMQCIESAEAAGDKYATMPSLVVNGIGSLASALFGSPVPTTLFIGHPGWKDIGSRVGYSWLTGVIFCLITFFGLFGLISEIIPPQVAIAFLVYIGITITAQAFETTAQRYTPAVVMGILPGIAGWGTLLLNAGLQIGAAPTGETPFSQETLAALHQNYVWAGGLFALDQGQIFTSVLLSALMVYIIDKRYLAAALCSTLAAVLSFSGAIHAWMLTPTGPSLQLGFGSGGSWSAGYAVMTAVLIAAHFCKPDSRGPD</sequence>
<evidence type="ECO:0000313" key="3">
    <source>
        <dbReference type="Proteomes" id="UP000317990"/>
    </source>
</evidence>
<keyword evidence="1" id="KW-0472">Membrane</keyword>
<feature type="transmembrane region" description="Helical" evidence="1">
    <location>
        <begin position="464"/>
        <end position="486"/>
    </location>
</feature>
<protein>
    <submittedName>
        <fullName evidence="2">NCS2 family permease</fullName>
    </submittedName>
</protein>
<name>A0A524RPH7_9CHRO</name>
<comment type="caution">
    <text evidence="2">The sequence shown here is derived from an EMBL/GenBank/DDBJ whole genome shotgun (WGS) entry which is preliminary data.</text>
</comment>
<feature type="transmembrane region" description="Helical" evidence="1">
    <location>
        <begin position="156"/>
        <end position="172"/>
    </location>
</feature>
<feature type="transmembrane region" description="Helical" evidence="1">
    <location>
        <begin position="88"/>
        <end position="106"/>
    </location>
</feature>
<accession>A0A524RPH7</accession>
<evidence type="ECO:0000313" key="2">
    <source>
        <dbReference type="EMBL" id="TGG93712.1"/>
    </source>
</evidence>